<dbReference type="InterPro" id="IPR038389">
    <property type="entry name" value="PSMG2_sf"/>
</dbReference>
<dbReference type="Pfam" id="PF09754">
    <property type="entry name" value="PAC2"/>
    <property type="match status" value="1"/>
</dbReference>
<accession>A0A8T4L3H7</accession>
<dbReference type="EMBL" id="JAGVWC010000006">
    <property type="protein sequence ID" value="MBS3061097.1"/>
    <property type="molecule type" value="Genomic_DNA"/>
</dbReference>
<dbReference type="SUPFAM" id="SSF159659">
    <property type="entry name" value="Cgl1923-like"/>
    <property type="match status" value="1"/>
</dbReference>
<dbReference type="Proteomes" id="UP000675968">
    <property type="component" value="Unassembled WGS sequence"/>
</dbReference>
<keyword evidence="2" id="KW-1133">Transmembrane helix</keyword>
<gene>
    <name evidence="3" type="ORF">J4215_00780</name>
</gene>
<keyword evidence="2" id="KW-0472">Membrane</keyword>
<evidence type="ECO:0000256" key="1">
    <source>
        <dbReference type="SAM" id="MobiDB-lite"/>
    </source>
</evidence>
<keyword evidence="2" id="KW-0812">Transmembrane</keyword>
<reference evidence="3" key="2">
    <citation type="submission" date="2021-05" db="EMBL/GenBank/DDBJ databases">
        <title>Protein family content uncovers lineage relationships and bacterial pathway maintenance mechanisms in DPANN archaea.</title>
        <authorList>
            <person name="Castelle C.J."/>
            <person name="Meheust R."/>
            <person name="Jaffe A.L."/>
            <person name="Seitz K."/>
            <person name="Gong X."/>
            <person name="Baker B.J."/>
            <person name="Banfield J.F."/>
        </authorList>
    </citation>
    <scope>NUCLEOTIDE SEQUENCE</scope>
    <source>
        <strain evidence="3">RIFCSPLOWO2_01_FULL_AR10_48_17</strain>
    </source>
</reference>
<organism evidence="3 4">
    <name type="scientific">Candidatus Iainarchaeum sp</name>
    <dbReference type="NCBI Taxonomy" id="3101447"/>
    <lineage>
        <taxon>Archaea</taxon>
        <taxon>Candidatus Iainarchaeota</taxon>
        <taxon>Candidatus Iainarchaeia</taxon>
        <taxon>Candidatus Iainarchaeales</taxon>
        <taxon>Candidatus Iainarchaeaceae</taxon>
        <taxon>Candidatus Iainarchaeum</taxon>
    </lineage>
</organism>
<proteinExistence type="predicted"/>
<feature type="transmembrane region" description="Helical" evidence="2">
    <location>
        <begin position="20"/>
        <end position="40"/>
    </location>
</feature>
<dbReference type="InterPro" id="IPR019151">
    <property type="entry name" value="Proteasome_assmbl_chaperone_2"/>
</dbReference>
<evidence type="ECO:0000313" key="3">
    <source>
        <dbReference type="EMBL" id="MBS3061097.1"/>
    </source>
</evidence>
<dbReference type="Gene3D" id="3.40.50.10900">
    <property type="entry name" value="PAC-like subunit"/>
    <property type="match status" value="1"/>
</dbReference>
<evidence type="ECO:0000313" key="4">
    <source>
        <dbReference type="Proteomes" id="UP000675968"/>
    </source>
</evidence>
<dbReference type="PANTHER" id="PTHR35610">
    <property type="entry name" value="3-ISOPROPYLMALATE DEHYDRATASE-RELATED"/>
    <property type="match status" value="1"/>
</dbReference>
<protein>
    <submittedName>
        <fullName evidence="3">PAC2 family protein</fullName>
    </submittedName>
</protein>
<sequence length="266" mass="29485">MRRMVTTMRIIKNKKLKNPILFTGLPGIGLVGKLVVDYLLKELKAERIAEVYSDAFPPAVHTHNSLVELIKDDFFYVKFKNRDYLFLAGPVQPALDMRYSKSEEHYEFSQQLVSFAEQFGVKQIFTLAGINIGEARLTREPRVIVCANSKTLVDSFVKSGCHPSGQDGLISGAAGLVLGLAKAKGIEGACLMGETNANLVYGDHGAAKKVLELLVKKFGFSVKMQAIEKESKNIEKAFNQLSKEIEAQQKELQDDDTPPSGLTYVR</sequence>
<name>A0A8T4L3H7_9ARCH</name>
<evidence type="ECO:0000256" key="2">
    <source>
        <dbReference type="SAM" id="Phobius"/>
    </source>
</evidence>
<reference evidence="3" key="1">
    <citation type="submission" date="2021-03" db="EMBL/GenBank/DDBJ databases">
        <authorList>
            <person name="Jaffe A."/>
        </authorList>
    </citation>
    <scope>NUCLEOTIDE SEQUENCE</scope>
    <source>
        <strain evidence="3">RIFCSPLOWO2_01_FULL_AR10_48_17</strain>
    </source>
</reference>
<comment type="caution">
    <text evidence="3">The sequence shown here is derived from an EMBL/GenBank/DDBJ whole genome shotgun (WGS) entry which is preliminary data.</text>
</comment>
<dbReference type="AlphaFoldDB" id="A0A8T4L3H7"/>
<feature type="region of interest" description="Disordered" evidence="1">
    <location>
        <begin position="247"/>
        <end position="266"/>
    </location>
</feature>
<dbReference type="PANTHER" id="PTHR35610:SF7">
    <property type="entry name" value="3-ISOPROPYLMALATE DEHYDRATASE"/>
    <property type="match status" value="1"/>
</dbReference>